<protein>
    <recommendedName>
        <fullName evidence="18">ATP-binding cassette sub-family B member 10, mitochondrial</fullName>
    </recommendedName>
    <alternativeName>
        <fullName evidence="19">ABC-mitochondrial erythroid protein</fullName>
    </alternativeName>
    <alternativeName>
        <fullName evidence="20">ATP-binding cassette transporter 10</fullName>
    </alternativeName>
</protein>
<sequence>MGMYGKVWWGWQRMGVCVSRLDSTVLLALRHTTNASPHTTRALSGWGCCTWTERRQRRVDGCGVGLGAQQSSGVRWQHSRTSEQTTADNNNTSFTHLVSDGGKFVKSKEGGVSKSSTRSEVRRILTLAKPERWTLACAIGLLGISSTVTMAVPYALGHVVDIIYTSESSVVADNLTRVCMALTAVFLTGAIANFGRVYLMSIAGQRITNTLRSSVFAAIMRQEIAFFDANKTGELINRLSADTSLVSQAVTSNISDGLRSIVMTSAGVSMMFYMSTDLAIVGMSIVPPVALLAVWYGRFVKNITKSVQDSLASATQVAEERVANMRTVRSFSREEREVTTYTNALTHVLSLAYQESKARAVFFGMTGLSGNVMLLTVLYHGGSLVSGGALSVGQLSSFLLYAAYVGVALAGVTGSYSDLNKGLGASVRLFQLIDRRPRIPNHGGLQLPLDTLKGDIEFRNITFSYPSRPEATIFKDLSLSVPAGSVVGVAGSSGCGKSTLAWLLLRLYDPQAGQVTLDGTPINTLDPTWLRSIIACVSQEPVLFSNTVRENLLYGAPDPSRVTDEQLLEAAAEANALGFLRSFPAGLDTLVGERGVMLSGGQRQRLAIARAILADPLILLLDEATSALDAESESLVQEALERLMKGRTVITIAHRLSTIRMADQIAVLSEGRVRELGPYYDLMTQPDSFFRQLVERQTFTP</sequence>
<proteinExistence type="inferred from homology"/>
<feature type="transmembrane region" description="Helical" evidence="21">
    <location>
        <begin position="280"/>
        <end position="297"/>
    </location>
</feature>
<keyword evidence="12 21" id="KW-1133">Transmembrane helix</keyword>
<evidence type="ECO:0000256" key="14">
    <source>
        <dbReference type="ARBA" id="ARBA00023128"/>
    </source>
</evidence>
<comment type="catalytic activity">
    <reaction evidence="16">
        <text>biliverdin IXalpha(in) + ATP + H2O = biliverdin IXalpha(out) + ADP + phosphate + H(+)</text>
        <dbReference type="Rhea" id="RHEA:82359"/>
        <dbReference type="ChEBI" id="CHEBI:15377"/>
        <dbReference type="ChEBI" id="CHEBI:15378"/>
        <dbReference type="ChEBI" id="CHEBI:30616"/>
        <dbReference type="ChEBI" id="CHEBI:43474"/>
        <dbReference type="ChEBI" id="CHEBI:57991"/>
        <dbReference type="ChEBI" id="CHEBI:456216"/>
    </reaction>
    <physiologicalReaction direction="left-to-right" evidence="16">
        <dbReference type="Rhea" id="RHEA:82360"/>
    </physiologicalReaction>
</comment>
<dbReference type="PIRSF" id="PIRSF002773">
    <property type="entry name" value="ABC_prm/ATPase_B"/>
    <property type="match status" value="1"/>
</dbReference>
<dbReference type="CDD" id="cd18573">
    <property type="entry name" value="ABC_6TM_ABCB10_like"/>
    <property type="match status" value="1"/>
</dbReference>
<reference evidence="24" key="1">
    <citation type="submission" date="2023-10" db="EMBL/GenBank/DDBJ databases">
        <title>Genome assemblies of two species of porcelain crab, Petrolisthes cinctipes and Petrolisthes manimaculis (Anomura: Porcellanidae).</title>
        <authorList>
            <person name="Angst P."/>
        </authorList>
    </citation>
    <scope>NUCLEOTIDE SEQUENCE</scope>
    <source>
        <strain evidence="24">PB745_01</strain>
        <tissue evidence="24">Gill</tissue>
    </source>
</reference>
<gene>
    <name evidence="24" type="ORF">Pcinc_030562</name>
</gene>
<dbReference type="GO" id="GO:0005743">
    <property type="term" value="C:mitochondrial inner membrane"/>
    <property type="evidence" value="ECO:0007669"/>
    <property type="project" value="UniProtKB-SubCell"/>
</dbReference>
<keyword evidence="6" id="KW-0547">Nucleotide-binding</keyword>
<keyword evidence="8" id="KW-0067">ATP-binding</keyword>
<keyword evidence="25" id="KW-1185">Reference proteome</keyword>
<feature type="transmembrane region" description="Helical" evidence="21">
    <location>
        <begin position="360"/>
        <end position="379"/>
    </location>
</feature>
<dbReference type="Pfam" id="PF00664">
    <property type="entry name" value="ABC_membrane"/>
    <property type="match status" value="1"/>
</dbReference>
<feature type="domain" description="ABC transporter" evidence="22">
    <location>
        <begin position="456"/>
        <end position="695"/>
    </location>
</feature>
<dbReference type="SUPFAM" id="SSF90123">
    <property type="entry name" value="ABC transporter transmembrane region"/>
    <property type="match status" value="1"/>
</dbReference>
<dbReference type="Gene3D" id="3.40.50.300">
    <property type="entry name" value="P-loop containing nucleotide triphosphate hydrolases"/>
    <property type="match status" value="1"/>
</dbReference>
<comment type="similarity">
    <text evidence="2">Belongs to the ABC transporter superfamily. ABCB family. Mitochondrial peptide exporter (TC 3.A.1.212) subfamily.</text>
</comment>
<dbReference type="PROSITE" id="PS50893">
    <property type="entry name" value="ABC_TRANSPORTER_2"/>
    <property type="match status" value="1"/>
</dbReference>
<comment type="subcellular location">
    <subcellularLocation>
        <location evidence="1">Mitochondrion inner membrane</location>
        <topology evidence="1">Multi-pass membrane protein</topology>
    </subcellularLocation>
</comment>
<dbReference type="PROSITE" id="PS00211">
    <property type="entry name" value="ABC_TRANSPORTER_1"/>
    <property type="match status" value="1"/>
</dbReference>
<dbReference type="InterPro" id="IPR003439">
    <property type="entry name" value="ABC_transporter-like_ATP-bd"/>
</dbReference>
<dbReference type="GO" id="GO:0042802">
    <property type="term" value="F:identical protein binding"/>
    <property type="evidence" value="ECO:0007669"/>
    <property type="project" value="UniProtKB-ARBA"/>
</dbReference>
<dbReference type="Proteomes" id="UP001286313">
    <property type="component" value="Unassembled WGS sequence"/>
</dbReference>
<dbReference type="Gene3D" id="1.20.1560.10">
    <property type="entry name" value="ABC transporter type 1, transmembrane domain"/>
    <property type="match status" value="1"/>
</dbReference>
<comment type="function">
    <text evidence="17">ATP-dependent transporter located in the mitochondrial inner membrane that catalyzes the export of biliverdin from the mitochondrial matrix, and plays a crucial role in hemoglobin synthesis and antioxidative stress. Participates in the early step of the heme biosynthetic process during insertion of iron into protoporphyrin IX (PPIX). Involved in the stabilization of the iron transporter mitoferrin-1/SLC25A37. In addition may be involved in mitochondrial unfolded protein response (UPRmt) signaling pathway, although ABCB10 probably does not participate in peptide export from mitochondria.</text>
</comment>
<evidence type="ECO:0000313" key="25">
    <source>
        <dbReference type="Proteomes" id="UP001286313"/>
    </source>
</evidence>
<dbReference type="SUPFAM" id="SSF52540">
    <property type="entry name" value="P-loop containing nucleoside triphosphate hydrolases"/>
    <property type="match status" value="1"/>
</dbReference>
<evidence type="ECO:0000256" key="8">
    <source>
        <dbReference type="ARBA" id="ARBA00022840"/>
    </source>
</evidence>
<feature type="domain" description="ABC transmembrane type-1" evidence="23">
    <location>
        <begin position="138"/>
        <end position="421"/>
    </location>
</feature>
<evidence type="ECO:0000313" key="24">
    <source>
        <dbReference type="EMBL" id="KAK3863689.1"/>
    </source>
</evidence>
<organism evidence="24 25">
    <name type="scientific">Petrolisthes cinctipes</name>
    <name type="common">Flat porcelain crab</name>
    <dbReference type="NCBI Taxonomy" id="88211"/>
    <lineage>
        <taxon>Eukaryota</taxon>
        <taxon>Metazoa</taxon>
        <taxon>Ecdysozoa</taxon>
        <taxon>Arthropoda</taxon>
        <taxon>Crustacea</taxon>
        <taxon>Multicrustacea</taxon>
        <taxon>Malacostraca</taxon>
        <taxon>Eumalacostraca</taxon>
        <taxon>Eucarida</taxon>
        <taxon>Decapoda</taxon>
        <taxon>Pleocyemata</taxon>
        <taxon>Anomura</taxon>
        <taxon>Galatheoidea</taxon>
        <taxon>Porcellanidae</taxon>
        <taxon>Petrolisthes</taxon>
    </lineage>
</organism>
<evidence type="ECO:0000256" key="5">
    <source>
        <dbReference type="ARBA" id="ARBA00022723"/>
    </source>
</evidence>
<evidence type="ECO:0000256" key="16">
    <source>
        <dbReference type="ARBA" id="ARBA00052250"/>
    </source>
</evidence>
<evidence type="ECO:0000256" key="4">
    <source>
        <dbReference type="ARBA" id="ARBA00022692"/>
    </source>
</evidence>
<dbReference type="GO" id="GO:0090374">
    <property type="term" value="P:oligopeptide export from mitochondrion"/>
    <property type="evidence" value="ECO:0007669"/>
    <property type="project" value="TreeGrafter"/>
</dbReference>
<evidence type="ECO:0000256" key="9">
    <source>
        <dbReference type="ARBA" id="ARBA00022842"/>
    </source>
</evidence>
<evidence type="ECO:0000256" key="17">
    <source>
        <dbReference type="ARBA" id="ARBA00055589"/>
    </source>
</evidence>
<keyword evidence="13" id="KW-0007">Acetylation</keyword>
<evidence type="ECO:0000256" key="1">
    <source>
        <dbReference type="ARBA" id="ARBA00004448"/>
    </source>
</evidence>
<keyword evidence="9" id="KW-0460">Magnesium</keyword>
<feature type="transmembrane region" description="Helical" evidence="21">
    <location>
        <begin position="133"/>
        <end position="155"/>
    </location>
</feature>
<evidence type="ECO:0000256" key="10">
    <source>
        <dbReference type="ARBA" id="ARBA00022946"/>
    </source>
</evidence>
<dbReference type="FunFam" id="1.20.1560.10:FF:000048">
    <property type="entry name" value="ATP-binding cassette sub-family B member 10, mitochondrial"/>
    <property type="match status" value="1"/>
</dbReference>
<keyword evidence="5" id="KW-0479">Metal-binding</keyword>
<dbReference type="PROSITE" id="PS50929">
    <property type="entry name" value="ABC_TM1F"/>
    <property type="match status" value="1"/>
</dbReference>
<dbReference type="SMART" id="SM00382">
    <property type="entry name" value="AAA"/>
    <property type="match status" value="1"/>
</dbReference>
<accession>A0AAE1EYJ7</accession>
<feature type="transmembrane region" description="Helical" evidence="21">
    <location>
        <begin position="175"/>
        <end position="199"/>
    </location>
</feature>
<evidence type="ECO:0000256" key="3">
    <source>
        <dbReference type="ARBA" id="ARBA00022448"/>
    </source>
</evidence>
<evidence type="ECO:0000256" key="20">
    <source>
        <dbReference type="ARBA" id="ARBA00083334"/>
    </source>
</evidence>
<keyword evidence="7" id="KW-0999">Mitochondrion inner membrane</keyword>
<dbReference type="InterPro" id="IPR027417">
    <property type="entry name" value="P-loop_NTPase"/>
</dbReference>
<keyword evidence="14" id="KW-0496">Mitochondrion</keyword>
<keyword evidence="10" id="KW-0809">Transit peptide</keyword>
<dbReference type="GO" id="GO:0005524">
    <property type="term" value="F:ATP binding"/>
    <property type="evidence" value="ECO:0007669"/>
    <property type="project" value="UniProtKB-KW"/>
</dbReference>
<evidence type="ECO:0000256" key="6">
    <source>
        <dbReference type="ARBA" id="ARBA00022741"/>
    </source>
</evidence>
<dbReference type="InterPro" id="IPR011527">
    <property type="entry name" value="ABC1_TM_dom"/>
</dbReference>
<evidence type="ECO:0000259" key="22">
    <source>
        <dbReference type="PROSITE" id="PS50893"/>
    </source>
</evidence>
<dbReference type="PANTHER" id="PTHR43394">
    <property type="entry name" value="ATP-DEPENDENT PERMEASE MDL1, MITOCHONDRIAL"/>
    <property type="match status" value="1"/>
</dbReference>
<keyword evidence="15 21" id="KW-0472">Membrane</keyword>
<dbReference type="InterPro" id="IPR017871">
    <property type="entry name" value="ABC_transporter-like_CS"/>
</dbReference>
<evidence type="ECO:0000256" key="12">
    <source>
        <dbReference type="ARBA" id="ARBA00022989"/>
    </source>
</evidence>
<evidence type="ECO:0000259" key="23">
    <source>
        <dbReference type="PROSITE" id="PS50929"/>
    </source>
</evidence>
<comment type="caution">
    <text evidence="24">The sequence shown here is derived from an EMBL/GenBank/DDBJ whole genome shotgun (WGS) entry which is preliminary data.</text>
</comment>
<dbReference type="InterPro" id="IPR036640">
    <property type="entry name" value="ABC1_TM_sf"/>
</dbReference>
<dbReference type="GO" id="GO:0015421">
    <property type="term" value="F:ABC-type oligopeptide transporter activity"/>
    <property type="evidence" value="ECO:0007669"/>
    <property type="project" value="TreeGrafter"/>
</dbReference>
<dbReference type="GO" id="GO:0046872">
    <property type="term" value="F:metal ion binding"/>
    <property type="evidence" value="ECO:0007669"/>
    <property type="project" value="UniProtKB-KW"/>
</dbReference>
<dbReference type="FunFam" id="3.40.50.300:FF:000403">
    <property type="entry name" value="ATP-binding cassette sub-family B member 8, mitochondrial"/>
    <property type="match status" value="1"/>
</dbReference>
<keyword evidence="3" id="KW-0813">Transport</keyword>
<evidence type="ECO:0000256" key="13">
    <source>
        <dbReference type="ARBA" id="ARBA00022990"/>
    </source>
</evidence>
<evidence type="ECO:0000256" key="7">
    <source>
        <dbReference type="ARBA" id="ARBA00022792"/>
    </source>
</evidence>
<evidence type="ECO:0000256" key="2">
    <source>
        <dbReference type="ARBA" id="ARBA00005580"/>
    </source>
</evidence>
<keyword evidence="11" id="KW-1278">Translocase</keyword>
<name>A0AAE1EYJ7_PETCI</name>
<evidence type="ECO:0000256" key="19">
    <source>
        <dbReference type="ARBA" id="ARBA00075187"/>
    </source>
</evidence>
<dbReference type="InterPro" id="IPR039421">
    <property type="entry name" value="Type_1_exporter"/>
</dbReference>
<dbReference type="AlphaFoldDB" id="A0AAE1EYJ7"/>
<evidence type="ECO:0000256" key="18">
    <source>
        <dbReference type="ARBA" id="ARBA00072683"/>
    </source>
</evidence>
<dbReference type="EMBL" id="JAWQEG010003965">
    <property type="protein sequence ID" value="KAK3863689.1"/>
    <property type="molecule type" value="Genomic_DNA"/>
</dbReference>
<evidence type="ECO:0000256" key="11">
    <source>
        <dbReference type="ARBA" id="ARBA00022967"/>
    </source>
</evidence>
<dbReference type="InterPro" id="IPR003593">
    <property type="entry name" value="AAA+_ATPase"/>
</dbReference>
<dbReference type="GO" id="GO:0016887">
    <property type="term" value="F:ATP hydrolysis activity"/>
    <property type="evidence" value="ECO:0007669"/>
    <property type="project" value="InterPro"/>
</dbReference>
<feature type="transmembrane region" description="Helical" evidence="21">
    <location>
        <begin position="399"/>
        <end position="419"/>
    </location>
</feature>
<keyword evidence="4 21" id="KW-0812">Transmembrane</keyword>
<evidence type="ECO:0000256" key="15">
    <source>
        <dbReference type="ARBA" id="ARBA00023136"/>
    </source>
</evidence>
<dbReference type="Pfam" id="PF00005">
    <property type="entry name" value="ABC_tran"/>
    <property type="match status" value="1"/>
</dbReference>
<dbReference type="PANTHER" id="PTHR43394:SF1">
    <property type="entry name" value="ATP-BINDING CASSETTE SUB-FAMILY B MEMBER 10, MITOCHONDRIAL"/>
    <property type="match status" value="1"/>
</dbReference>
<evidence type="ECO:0000256" key="21">
    <source>
        <dbReference type="SAM" id="Phobius"/>
    </source>
</evidence>